<dbReference type="RefSeq" id="WP_275632049.1">
    <property type="nucleotide sequence ID" value="NZ_JARGYD010000002.1"/>
</dbReference>
<dbReference type="InterPro" id="IPR011009">
    <property type="entry name" value="Kinase-like_dom_sf"/>
</dbReference>
<dbReference type="Gene3D" id="3.90.1200.10">
    <property type="match status" value="1"/>
</dbReference>
<dbReference type="InterPro" id="IPR002575">
    <property type="entry name" value="Aminoglycoside_PTrfase"/>
</dbReference>
<accession>A0ABV7GN91</accession>
<organism evidence="2 3">
    <name type="scientific">Psychromarinibacter halotolerans</name>
    <dbReference type="NCBI Taxonomy" id="1775175"/>
    <lineage>
        <taxon>Bacteria</taxon>
        <taxon>Pseudomonadati</taxon>
        <taxon>Pseudomonadota</taxon>
        <taxon>Alphaproteobacteria</taxon>
        <taxon>Rhodobacterales</taxon>
        <taxon>Paracoccaceae</taxon>
        <taxon>Psychromarinibacter</taxon>
    </lineage>
</organism>
<comment type="caution">
    <text evidence="2">The sequence shown here is derived from an EMBL/GenBank/DDBJ whole genome shotgun (WGS) entry which is preliminary data.</text>
</comment>
<evidence type="ECO:0000313" key="3">
    <source>
        <dbReference type="Proteomes" id="UP001595632"/>
    </source>
</evidence>
<proteinExistence type="predicted"/>
<evidence type="ECO:0000313" key="2">
    <source>
        <dbReference type="EMBL" id="MFC3141699.1"/>
    </source>
</evidence>
<reference evidence="3" key="1">
    <citation type="journal article" date="2019" name="Int. J. Syst. Evol. Microbiol.">
        <title>The Global Catalogue of Microorganisms (GCM) 10K type strain sequencing project: providing services to taxonomists for standard genome sequencing and annotation.</title>
        <authorList>
            <consortium name="The Broad Institute Genomics Platform"/>
            <consortium name="The Broad Institute Genome Sequencing Center for Infectious Disease"/>
            <person name="Wu L."/>
            <person name="Ma J."/>
        </authorList>
    </citation>
    <scope>NUCLEOTIDE SEQUENCE [LARGE SCALE GENOMIC DNA]</scope>
    <source>
        <strain evidence="3">KCTC 52366</strain>
    </source>
</reference>
<dbReference type="Pfam" id="PF01636">
    <property type="entry name" value="APH"/>
    <property type="match status" value="1"/>
</dbReference>
<name>A0ABV7GN91_9RHOB</name>
<sequence length="334" mass="36948">MSDRAARCTAFLERAGWGDAIRTPLAGDASARRYERLVACDRTAVLMDAPADQGQDVRPFVRIAGLLAAHGLSAPDVFAADEVDGFLLLEDLGDALFARLVEQDPTRETELYRAAAEMLAILRDLPVPDDLPTFTAQHMARLIEPAFDWYARPLGSTVTQSDQQALFTVFETVLQHTIGNVRVFCLRDCHAENLLWLPERGGTARVGLLDFQDAVAAHPAYDMVSLLQDARRDLSPTLENEIVAHYVALTGDDPDRFRAAYAAIGAQRHLRILGVFGRLSLHFGKPQYVAFIPRVWRHLMTCLATPGLEDLRTAVLQVVPEPDRLDRLKPDAAA</sequence>
<feature type="domain" description="Aminoglycoside phosphotransferase" evidence="1">
    <location>
        <begin position="23"/>
        <end position="258"/>
    </location>
</feature>
<protein>
    <submittedName>
        <fullName evidence="2">Aminoglycoside phosphotransferase family protein</fullName>
    </submittedName>
</protein>
<keyword evidence="3" id="KW-1185">Reference proteome</keyword>
<dbReference type="Proteomes" id="UP001595632">
    <property type="component" value="Unassembled WGS sequence"/>
</dbReference>
<dbReference type="EMBL" id="JBHRTB010000010">
    <property type="protein sequence ID" value="MFC3141699.1"/>
    <property type="molecule type" value="Genomic_DNA"/>
</dbReference>
<dbReference type="Gene3D" id="3.30.200.20">
    <property type="entry name" value="Phosphorylase Kinase, domain 1"/>
    <property type="match status" value="1"/>
</dbReference>
<dbReference type="SUPFAM" id="SSF56112">
    <property type="entry name" value="Protein kinase-like (PK-like)"/>
    <property type="match status" value="1"/>
</dbReference>
<evidence type="ECO:0000259" key="1">
    <source>
        <dbReference type="Pfam" id="PF01636"/>
    </source>
</evidence>
<gene>
    <name evidence="2" type="ORF">ACFOGP_03215</name>
</gene>